<dbReference type="EMBL" id="VCBC01000013">
    <property type="protein sequence ID" value="TLU61990.1"/>
    <property type="molecule type" value="Genomic_DNA"/>
</dbReference>
<feature type="signal peptide" evidence="1">
    <location>
        <begin position="1"/>
        <end position="21"/>
    </location>
</feature>
<gene>
    <name evidence="2" type="ORF">FE810_13105</name>
</gene>
<evidence type="ECO:0008006" key="4">
    <source>
        <dbReference type="Google" id="ProtNLM"/>
    </source>
</evidence>
<evidence type="ECO:0000313" key="3">
    <source>
        <dbReference type="Proteomes" id="UP000307790"/>
    </source>
</evidence>
<dbReference type="AlphaFoldDB" id="A0A5R9IH60"/>
<evidence type="ECO:0000256" key="1">
    <source>
        <dbReference type="SAM" id="SignalP"/>
    </source>
</evidence>
<keyword evidence="3" id="KW-1185">Reference proteome</keyword>
<comment type="caution">
    <text evidence="2">The sequence shown here is derived from an EMBL/GenBank/DDBJ whole genome shotgun (WGS) entry which is preliminary data.</text>
</comment>
<feature type="chain" id="PRO_5024405999" description="DUF3313 domain-containing protein" evidence="1">
    <location>
        <begin position="22"/>
        <end position="243"/>
    </location>
</feature>
<proteinExistence type="predicted"/>
<sequence>MRVNLAGILAALTLLVIQGCATYTTPAAGANISELTDVDIADLMKVEPAATFPSRIAVARIQAPGYSSRTNSGYGTGNYSVVTTRDIEEESDFQVLADSPMIAGVAPLSRLLLPSQLDSIKDLRIAAAKLKTDMLLIYSVDTSFHIEGTSLGPLSLITLGFIPNEQVWVTSTTSGILVDVRTGFVYGVAEATAREDQHTTIWNSKNTIDEARLISERASFKAFIDEYRGLWVNTLNQHGKAEG</sequence>
<reference evidence="2 3" key="1">
    <citation type="submission" date="2019-05" db="EMBL/GenBank/DDBJ databases">
        <title>Genome sequences of Thalassotalea litorea 1K03283.</title>
        <authorList>
            <person name="Zhang D."/>
        </authorList>
    </citation>
    <scope>NUCLEOTIDE SEQUENCE [LARGE SCALE GENOMIC DNA]</scope>
    <source>
        <strain evidence="2 3">MCCC 1K03283</strain>
    </source>
</reference>
<dbReference type="OrthoDB" id="1428924at2"/>
<protein>
    <recommendedName>
        <fullName evidence="4">DUF3313 domain-containing protein</fullName>
    </recommendedName>
</protein>
<accession>A0A5R9IH60</accession>
<keyword evidence="1" id="KW-0732">Signal</keyword>
<dbReference type="Proteomes" id="UP000307790">
    <property type="component" value="Unassembled WGS sequence"/>
</dbReference>
<dbReference type="PROSITE" id="PS51257">
    <property type="entry name" value="PROKAR_LIPOPROTEIN"/>
    <property type="match status" value="1"/>
</dbReference>
<organism evidence="2 3">
    <name type="scientific">Thalassotalea litorea</name>
    <dbReference type="NCBI Taxonomy" id="2020715"/>
    <lineage>
        <taxon>Bacteria</taxon>
        <taxon>Pseudomonadati</taxon>
        <taxon>Pseudomonadota</taxon>
        <taxon>Gammaproteobacteria</taxon>
        <taxon>Alteromonadales</taxon>
        <taxon>Colwelliaceae</taxon>
        <taxon>Thalassotalea</taxon>
    </lineage>
</organism>
<evidence type="ECO:0000313" key="2">
    <source>
        <dbReference type="EMBL" id="TLU61990.1"/>
    </source>
</evidence>
<dbReference type="RefSeq" id="WP_138320523.1">
    <property type="nucleotide sequence ID" value="NZ_VCBC01000013.1"/>
</dbReference>
<name>A0A5R9IH60_9GAMM</name>